<keyword evidence="3" id="KW-1185">Reference proteome</keyword>
<protein>
    <recommendedName>
        <fullName evidence="1">IDEAL domain-containing protein</fullName>
    </recommendedName>
</protein>
<feature type="domain" description="IDEAL" evidence="1">
    <location>
        <begin position="33"/>
        <end position="69"/>
    </location>
</feature>
<dbReference type="Proteomes" id="UP000215137">
    <property type="component" value="Chromosome"/>
</dbReference>
<dbReference type="KEGG" id="bko:CKF48_02405"/>
<evidence type="ECO:0000259" key="1">
    <source>
        <dbReference type="SMART" id="SM00914"/>
    </source>
</evidence>
<proteinExistence type="predicted"/>
<dbReference type="OrthoDB" id="2969764at2"/>
<name>A0A248TDN2_9BACI</name>
<organism evidence="2 3">
    <name type="scientific">Cytobacillus kochii</name>
    <dbReference type="NCBI Taxonomy" id="859143"/>
    <lineage>
        <taxon>Bacteria</taxon>
        <taxon>Bacillati</taxon>
        <taxon>Bacillota</taxon>
        <taxon>Bacilli</taxon>
        <taxon>Bacillales</taxon>
        <taxon>Bacillaceae</taxon>
        <taxon>Cytobacillus</taxon>
    </lineage>
</organism>
<dbReference type="InterPro" id="IPR027393">
    <property type="entry name" value="Virus_scaffolding_prot_C"/>
</dbReference>
<dbReference type="InterPro" id="IPR014957">
    <property type="entry name" value="IDEAL_dom"/>
</dbReference>
<gene>
    <name evidence="2" type="ORF">CKF48_02405</name>
</gene>
<dbReference type="AlphaFoldDB" id="A0A248TDN2"/>
<dbReference type="RefSeq" id="WP_095369862.1">
    <property type="nucleotide sequence ID" value="NZ_CP022983.1"/>
</dbReference>
<dbReference type="EMBL" id="CP022983">
    <property type="protein sequence ID" value="ASV66287.1"/>
    <property type="molecule type" value="Genomic_DNA"/>
</dbReference>
<evidence type="ECO:0000313" key="2">
    <source>
        <dbReference type="EMBL" id="ASV66287.1"/>
    </source>
</evidence>
<evidence type="ECO:0000313" key="3">
    <source>
        <dbReference type="Proteomes" id="UP000215137"/>
    </source>
</evidence>
<dbReference type="Pfam" id="PF08858">
    <property type="entry name" value="IDEAL"/>
    <property type="match status" value="1"/>
</dbReference>
<sequence>MKEKSYAELMKASAMKRKRKKEAFVLDLYVDMVISDAILNRKLQAVKVKLDKALDCKNKKMFITLSNEYIQLQKEYGS</sequence>
<accession>A0A248TDN2</accession>
<dbReference type="SMART" id="SM00914">
    <property type="entry name" value="IDEAL"/>
    <property type="match status" value="1"/>
</dbReference>
<reference evidence="2 3" key="1">
    <citation type="submission" date="2017-08" db="EMBL/GenBank/DDBJ databases">
        <title>Complete Genome Sequence of Bacillus kochii Oregon-R-modENCODE STRAIN BDGP4, isolated from Drosophila melanogaster gut.</title>
        <authorList>
            <person name="Wan K.H."/>
            <person name="Yu C."/>
            <person name="Park S."/>
            <person name="Hammonds A.S."/>
            <person name="Booth B.W."/>
            <person name="Celniker S.E."/>
        </authorList>
    </citation>
    <scope>NUCLEOTIDE SEQUENCE [LARGE SCALE GENOMIC DNA]</scope>
    <source>
        <strain evidence="2 3">BDGP4</strain>
    </source>
</reference>
<dbReference type="Gene3D" id="4.10.810.10">
    <property type="entry name" value="Virus Scaffolding Protein, Chain A"/>
    <property type="match status" value="1"/>
</dbReference>